<dbReference type="Proteomes" id="UP000577408">
    <property type="component" value="Unassembled WGS sequence"/>
</dbReference>
<dbReference type="EMBL" id="JABFED010000007">
    <property type="protein sequence ID" value="MBA1838155.1"/>
    <property type="molecule type" value="Genomic_DNA"/>
</dbReference>
<dbReference type="RefSeq" id="WP_181192844.1">
    <property type="nucleotide sequence ID" value="NZ_JABFED010000007.1"/>
</dbReference>
<evidence type="ECO:0000313" key="2">
    <source>
        <dbReference type="Proteomes" id="UP000577408"/>
    </source>
</evidence>
<keyword evidence="2" id="KW-1185">Reference proteome</keyword>
<proteinExistence type="predicted"/>
<reference evidence="1 2" key="1">
    <citation type="submission" date="2020-05" db="EMBL/GenBank/DDBJ databases">
        <title>Descriptions of Corynebacterium xxxx sp. nov., Corynebacterium yyyy sp. nov. and Corynebacterium zzzz sp. nov.</title>
        <authorList>
            <person name="Zhang G."/>
        </authorList>
    </citation>
    <scope>NUCLEOTIDE SEQUENCE [LARGE SCALE GENOMIC DNA]</scope>
    <source>
        <strain evidence="2">zg-913</strain>
    </source>
</reference>
<organism evidence="1 2">
    <name type="scientific">Corynebacterium wankanglinii</name>
    <dbReference type="NCBI Taxonomy" id="2735136"/>
    <lineage>
        <taxon>Bacteria</taxon>
        <taxon>Bacillati</taxon>
        <taxon>Actinomycetota</taxon>
        <taxon>Actinomycetes</taxon>
        <taxon>Mycobacteriales</taxon>
        <taxon>Corynebacteriaceae</taxon>
        <taxon>Corynebacterium</taxon>
    </lineage>
</organism>
<evidence type="ECO:0008006" key="3">
    <source>
        <dbReference type="Google" id="ProtNLM"/>
    </source>
</evidence>
<evidence type="ECO:0000313" key="1">
    <source>
        <dbReference type="EMBL" id="MBA1838155.1"/>
    </source>
</evidence>
<accession>A0A7V8UVK3</accession>
<gene>
    <name evidence="1" type="ORF">HMA55_09705</name>
</gene>
<comment type="caution">
    <text evidence="1">The sequence shown here is derived from an EMBL/GenBank/DDBJ whole genome shotgun (WGS) entry which is preliminary data.</text>
</comment>
<name>A0A7V8UVK3_9CORY</name>
<sequence length="245" mass="27210">MAEAAEILDGQDWLLVGGAMTQVHCVLGEVTYERPTSDVDIVVDPVRDSTLIGVAACLEKNGFERVDQLHSSGALHRFERENGFAIDVMGKDSNLTPDRWLGFRVVKCPGSKSALGRYSDGKQKEILEVDVGEGRSVRIPNVWSALAIKGWALRQPDANRQRHVQDSLALLACASVTEPKRNLTKSERKAINFVLSSDYLSHMENWGPLSDRHWQAVLTEIRRLRPQGEIGVPDPLKPMLPPPKL</sequence>
<dbReference type="AlphaFoldDB" id="A0A7V8UVK3"/>
<protein>
    <recommendedName>
        <fullName evidence="3">Nucleotidyl transferase AbiEii/AbiGii toxin family protein</fullName>
    </recommendedName>
</protein>